<dbReference type="Gene3D" id="1.10.260.40">
    <property type="entry name" value="lambda repressor-like DNA-binding domains"/>
    <property type="match status" value="1"/>
</dbReference>
<organism evidence="2 3">
    <name type="scientific">Faecalibacterium phage FP_Mushu</name>
    <dbReference type="NCBI Taxonomy" id="2070185"/>
    <lineage>
        <taxon>Viruses</taxon>
        <taxon>Duplodnaviria</taxon>
        <taxon>Heunggongvirae</taxon>
        <taxon>Uroviricota</taxon>
        <taxon>Caudoviricetes</taxon>
        <taxon>Mushuvirus</taxon>
        <taxon>Mushuvirus mushu</taxon>
    </lineage>
</organism>
<dbReference type="SUPFAM" id="SSF47413">
    <property type="entry name" value="lambda repressor-like DNA-binding domains"/>
    <property type="match status" value="1"/>
</dbReference>
<dbReference type="KEGG" id="vg:54987722"/>
<reference evidence="2 3" key="1">
    <citation type="submission" date="2017-12" db="EMBL/GenBank/DDBJ databases">
        <title>Phages infecting Faecalibacterium prausnitzii belong to novel viral genera that help decipher intestinal viromes.</title>
        <authorList>
            <person name="Petit M.-A."/>
            <person name="De Paepe M."/>
            <person name="Benevides L."/>
            <person name="Langella P."/>
        </authorList>
    </citation>
    <scope>NUCLEOTIDE SEQUENCE [LARGE SCALE GENOMIC DNA]</scope>
</reference>
<dbReference type="InterPro" id="IPR010982">
    <property type="entry name" value="Lambda_DNA-bd_dom_sf"/>
</dbReference>
<proteinExistence type="predicted"/>
<name>A0A2K9VGZ8_9CAUD</name>
<dbReference type="Proteomes" id="UP000241370">
    <property type="component" value="Segment"/>
</dbReference>
<accession>A0A2K9VGZ8</accession>
<dbReference type="EMBL" id="MG711460">
    <property type="protein sequence ID" value="AUV61523.1"/>
    <property type="molecule type" value="Genomic_DNA"/>
</dbReference>
<feature type="domain" description="HTH cro/C1-type" evidence="1">
    <location>
        <begin position="14"/>
        <end position="68"/>
    </location>
</feature>
<evidence type="ECO:0000313" key="3">
    <source>
        <dbReference type="Proteomes" id="UP000241370"/>
    </source>
</evidence>
<dbReference type="GeneID" id="54987722"/>
<dbReference type="InterPro" id="IPR001387">
    <property type="entry name" value="Cro/C1-type_HTH"/>
</dbReference>
<dbReference type="RefSeq" id="YP_009797309.1">
    <property type="nucleotide sequence ID" value="NC_047913.1"/>
</dbReference>
<dbReference type="GO" id="GO:0003677">
    <property type="term" value="F:DNA binding"/>
    <property type="evidence" value="ECO:0007669"/>
    <property type="project" value="InterPro"/>
</dbReference>
<evidence type="ECO:0000259" key="1">
    <source>
        <dbReference type="SMART" id="SM00530"/>
    </source>
</evidence>
<dbReference type="SMART" id="SM00530">
    <property type="entry name" value="HTH_XRE"/>
    <property type="match status" value="1"/>
</dbReference>
<keyword evidence="3" id="KW-1185">Reference proteome</keyword>
<evidence type="ECO:0000313" key="2">
    <source>
        <dbReference type="EMBL" id="AUV61523.1"/>
    </source>
</evidence>
<sequence>MRGPKKRLTPFGKMVVKALADRDMSRAELAATVGTSPQYMSYILNGTRSGEKYLPAIIAALALDPKKAERAIAA</sequence>
<protein>
    <submittedName>
        <fullName evidence="2">XRE family transcriptional regulator</fullName>
    </submittedName>
</protein>
<dbReference type="CDD" id="cd00093">
    <property type="entry name" value="HTH_XRE"/>
    <property type="match status" value="1"/>
</dbReference>